<keyword evidence="4" id="KW-1185">Reference proteome</keyword>
<feature type="domain" description="Aminoglycoside phosphotransferase" evidence="2">
    <location>
        <begin position="38"/>
        <end position="276"/>
    </location>
</feature>
<dbReference type="EMBL" id="CP000230">
    <property type="protein sequence ID" value="ABC23811.1"/>
    <property type="molecule type" value="Genomic_DNA"/>
</dbReference>
<reference evidence="3 4" key="1">
    <citation type="journal article" date="2011" name="Stand. Genomic Sci.">
        <title>Complete genome sequence of Rhodospirillum rubrum type strain (S1).</title>
        <authorList>
            <person name="Munk A.C."/>
            <person name="Copeland A."/>
            <person name="Lucas S."/>
            <person name="Lapidus A."/>
            <person name="Del Rio T.G."/>
            <person name="Barry K."/>
            <person name="Detter J.C."/>
            <person name="Hammon N."/>
            <person name="Israni S."/>
            <person name="Pitluck S."/>
            <person name="Brettin T."/>
            <person name="Bruce D."/>
            <person name="Han C."/>
            <person name="Tapia R."/>
            <person name="Gilna P."/>
            <person name="Schmutz J."/>
            <person name="Larimer F."/>
            <person name="Land M."/>
            <person name="Kyrpides N.C."/>
            <person name="Mavromatis K."/>
            <person name="Richardson P."/>
            <person name="Rohde M."/>
            <person name="Goker M."/>
            <person name="Klenk H.P."/>
            <person name="Zhang Y."/>
            <person name="Roberts G.P."/>
            <person name="Reslewic S."/>
            <person name="Schwartz D.C."/>
        </authorList>
    </citation>
    <scope>NUCLEOTIDE SEQUENCE [LARGE SCALE GENOMIC DNA]</scope>
    <source>
        <strain evidence="4">ATCC 11170 / ATH 1.1.1 / DSM 467 / LMG 4362 / NCIMB 8255 / S1</strain>
    </source>
</reference>
<dbReference type="Gene3D" id="1.10.510.10">
    <property type="entry name" value="Transferase(Phosphotransferase) domain 1"/>
    <property type="match status" value="1"/>
</dbReference>
<dbReference type="Pfam" id="PF01636">
    <property type="entry name" value="APH"/>
    <property type="match status" value="1"/>
</dbReference>
<dbReference type="InterPro" id="IPR050249">
    <property type="entry name" value="Pseudomonas-type_ThrB"/>
</dbReference>
<dbReference type="Gene3D" id="3.30.200.70">
    <property type="match status" value="1"/>
</dbReference>
<name>Q2RPY4_RHORT</name>
<dbReference type="Gene3D" id="1.20.1270.170">
    <property type="match status" value="1"/>
</dbReference>
<protein>
    <submittedName>
        <fullName evidence="3">Aminoglycoside phosphotransferase</fullName>
    </submittedName>
</protein>
<dbReference type="eggNOG" id="COG2334">
    <property type="taxonomic scope" value="Bacteria"/>
</dbReference>
<dbReference type="SUPFAM" id="SSF56112">
    <property type="entry name" value="Protein kinase-like (PK-like)"/>
    <property type="match status" value="1"/>
</dbReference>
<dbReference type="HOGENOM" id="CLU_044821_2_0_5"/>
<dbReference type="PATRIC" id="fig|269796.9.peg.3125"/>
<dbReference type="GO" id="GO:0009088">
    <property type="term" value="P:threonine biosynthetic process"/>
    <property type="evidence" value="ECO:0007669"/>
    <property type="project" value="TreeGrafter"/>
</dbReference>
<proteinExistence type="inferred from homology"/>
<dbReference type="InterPro" id="IPR011009">
    <property type="entry name" value="Kinase-like_dom_sf"/>
</dbReference>
<dbReference type="InterPro" id="IPR002575">
    <property type="entry name" value="Aminoglycoside_PTrfase"/>
</dbReference>
<dbReference type="AlphaFoldDB" id="Q2RPY4"/>
<dbReference type="KEGG" id="rru:Rru_A3016"/>
<dbReference type="RefSeq" id="WP_011390764.1">
    <property type="nucleotide sequence ID" value="NC_007643.1"/>
</dbReference>
<dbReference type="PANTHER" id="PTHR21064">
    <property type="entry name" value="AMINOGLYCOSIDE PHOSPHOTRANSFERASE DOMAIN-CONTAINING PROTEIN-RELATED"/>
    <property type="match status" value="1"/>
</dbReference>
<evidence type="ECO:0000256" key="1">
    <source>
        <dbReference type="ARBA" id="ARBA00038240"/>
    </source>
</evidence>
<dbReference type="EnsemblBacteria" id="ABC23811">
    <property type="protein sequence ID" value="ABC23811"/>
    <property type="gene ID" value="Rru_A3016"/>
</dbReference>
<sequence>MAAEYAPEVVADLQAMVQGGLPAWGLSPHTEVTLLNLSENATFRLRDEASGRDLVIRLHRVGYSSPEEIRSELAWIEALRREEVIETAPLVAGTDGQPVQILRSPAGGPARHAVAFERVAGKEPEQGDDLVGWFRVLGGVTARMHAHAKRWRRPKGFVRKVWTFDAMVGPAGYWGPWRAGLGLDKAGTAVIEQALARIEGRVARLGMGPERFGLVHADLRLANLLVEDDHLRVIDFDDCGLSWYVYDFAAAISFIEHEPIVPALLDAWVEGYQAVAPLSAAELAEIPTFIVLRRILLTAWLASHAEIPFARQMGTTFTQGTVALAARWLEQTA</sequence>
<evidence type="ECO:0000313" key="3">
    <source>
        <dbReference type="EMBL" id="ABC23811.1"/>
    </source>
</evidence>
<comment type="similarity">
    <text evidence="1">Belongs to the pseudomonas-type ThrB family.</text>
</comment>
<evidence type="ECO:0000259" key="2">
    <source>
        <dbReference type="Pfam" id="PF01636"/>
    </source>
</evidence>
<accession>Q2RPY4</accession>
<dbReference type="GO" id="GO:0004413">
    <property type="term" value="F:homoserine kinase activity"/>
    <property type="evidence" value="ECO:0007669"/>
    <property type="project" value="TreeGrafter"/>
</dbReference>
<dbReference type="PANTHER" id="PTHR21064:SF6">
    <property type="entry name" value="AMINOGLYCOSIDE PHOSPHOTRANSFERASE DOMAIN-CONTAINING PROTEIN"/>
    <property type="match status" value="1"/>
</dbReference>
<dbReference type="Proteomes" id="UP000001929">
    <property type="component" value="Chromosome"/>
</dbReference>
<gene>
    <name evidence="3" type="ordered locus">Rru_A3016</name>
</gene>
<evidence type="ECO:0000313" key="4">
    <source>
        <dbReference type="Proteomes" id="UP000001929"/>
    </source>
</evidence>
<dbReference type="PhylomeDB" id="Q2RPY4"/>
<dbReference type="STRING" id="269796.Rru_A3016"/>
<organism evidence="3 4">
    <name type="scientific">Rhodospirillum rubrum (strain ATCC 11170 / ATH 1.1.1 / DSM 467 / LMG 4362 / NCIMB 8255 / S1)</name>
    <dbReference type="NCBI Taxonomy" id="269796"/>
    <lineage>
        <taxon>Bacteria</taxon>
        <taxon>Pseudomonadati</taxon>
        <taxon>Pseudomonadota</taxon>
        <taxon>Alphaproteobacteria</taxon>
        <taxon>Rhodospirillales</taxon>
        <taxon>Rhodospirillaceae</taxon>
        <taxon>Rhodospirillum</taxon>
    </lineage>
</organism>